<dbReference type="InterPro" id="IPR023907">
    <property type="entry name" value="Non-F420_Flavin_OxRdtase"/>
</dbReference>
<evidence type="ECO:0000313" key="3">
    <source>
        <dbReference type="EMBL" id="MFC4554632.1"/>
    </source>
</evidence>
<dbReference type="NCBIfam" id="TIGR03885">
    <property type="entry name" value="flavin_revert"/>
    <property type="match status" value="1"/>
</dbReference>
<evidence type="ECO:0000259" key="2">
    <source>
        <dbReference type="Pfam" id="PF00296"/>
    </source>
</evidence>
<evidence type="ECO:0000256" key="1">
    <source>
        <dbReference type="ARBA" id="ARBA00023002"/>
    </source>
</evidence>
<dbReference type="CDD" id="cd01097">
    <property type="entry name" value="Tetrahydromethanopterin_reductase"/>
    <property type="match status" value="1"/>
</dbReference>
<dbReference type="Proteomes" id="UP001595955">
    <property type="component" value="Unassembled WGS sequence"/>
</dbReference>
<dbReference type="EC" id="1.-.-.-" evidence="3"/>
<proteinExistence type="predicted"/>
<keyword evidence="4" id="KW-1185">Reference proteome</keyword>
<comment type="caution">
    <text evidence="3">The sequence shown here is derived from an EMBL/GenBank/DDBJ whole genome shotgun (WGS) entry which is preliminary data.</text>
</comment>
<dbReference type="PANTHER" id="PTHR43244">
    <property type="match status" value="1"/>
</dbReference>
<accession>A0ABV9D7N5</accession>
<dbReference type="RefSeq" id="WP_122825202.1">
    <property type="nucleotide sequence ID" value="NZ_CP033325.1"/>
</dbReference>
<dbReference type="InterPro" id="IPR011251">
    <property type="entry name" value="Luciferase-like_dom"/>
</dbReference>
<dbReference type="GO" id="GO:0016491">
    <property type="term" value="F:oxidoreductase activity"/>
    <property type="evidence" value="ECO:0007669"/>
    <property type="project" value="UniProtKB-KW"/>
</dbReference>
<keyword evidence="1 3" id="KW-0560">Oxidoreductase</keyword>
<dbReference type="InterPro" id="IPR019945">
    <property type="entry name" value="F420_G6P_DH-rel"/>
</dbReference>
<gene>
    <name evidence="3" type="ORF">ACFO3F_05175</name>
</gene>
<dbReference type="InterPro" id="IPR050564">
    <property type="entry name" value="F420-G6PD/mer"/>
</dbReference>
<feature type="domain" description="Luciferase-like" evidence="2">
    <location>
        <begin position="9"/>
        <end position="292"/>
    </location>
</feature>
<dbReference type="Gene3D" id="3.20.20.30">
    <property type="entry name" value="Luciferase-like domain"/>
    <property type="match status" value="1"/>
</dbReference>
<dbReference type="PANTHER" id="PTHR43244:SF1">
    <property type="entry name" value="5,10-METHYLENETETRAHYDROMETHANOPTERIN REDUCTASE"/>
    <property type="match status" value="1"/>
</dbReference>
<dbReference type="Pfam" id="PF00296">
    <property type="entry name" value="Bac_luciferase"/>
    <property type="match status" value="1"/>
</dbReference>
<sequence>MTVIGFHASHEQIHPRQLLADVQLAEEVGFGAAMCSDHLEPWSERQGQSGFAWSWLGAALATTGLRFGVVNAPGQRYHPVVVAQAAATLAAMFPDRFWVALGSGENANEHVTGDAWPRKAVRQQRLEECVEVIRRLLDGDQVSHDGLVTVDRAQLWTRPETPPPLIAPALSVETARRSAAWADGLITINAAPDHLRDVLAAYREAGGRGPAILQAHLSWAPSEEEALAIAHDQWRTNTFPSPVMADLATPAHFDAVAEAVRPEDVRESVLVSADPARHTAWLHELVGLGFDEVYLHHVGVTQRPFLETFGEHVLPVLAGS</sequence>
<dbReference type="NCBIfam" id="TIGR03557">
    <property type="entry name" value="F420_G6P_family"/>
    <property type="match status" value="1"/>
</dbReference>
<protein>
    <submittedName>
        <fullName evidence="3">TIGR03885 family FMN-dependent LLM class oxidoreductase</fullName>
        <ecNumber evidence="3">1.-.-.-</ecNumber>
    </submittedName>
</protein>
<organism evidence="3 4">
    <name type="scientific">Georgenia faecalis</name>
    <dbReference type="NCBI Taxonomy" id="2483799"/>
    <lineage>
        <taxon>Bacteria</taxon>
        <taxon>Bacillati</taxon>
        <taxon>Actinomycetota</taxon>
        <taxon>Actinomycetes</taxon>
        <taxon>Micrococcales</taxon>
        <taxon>Bogoriellaceae</taxon>
        <taxon>Georgenia</taxon>
    </lineage>
</organism>
<name>A0ABV9D7N5_9MICO</name>
<dbReference type="EMBL" id="JBHSGF010000003">
    <property type="protein sequence ID" value="MFC4554632.1"/>
    <property type="molecule type" value="Genomic_DNA"/>
</dbReference>
<evidence type="ECO:0000313" key="4">
    <source>
        <dbReference type="Proteomes" id="UP001595955"/>
    </source>
</evidence>
<dbReference type="InterPro" id="IPR036661">
    <property type="entry name" value="Luciferase-like_sf"/>
</dbReference>
<reference evidence="4" key="1">
    <citation type="journal article" date="2019" name="Int. J. Syst. Evol. Microbiol.">
        <title>The Global Catalogue of Microorganisms (GCM) 10K type strain sequencing project: providing services to taxonomists for standard genome sequencing and annotation.</title>
        <authorList>
            <consortium name="The Broad Institute Genomics Platform"/>
            <consortium name="The Broad Institute Genome Sequencing Center for Infectious Disease"/>
            <person name="Wu L."/>
            <person name="Ma J."/>
        </authorList>
    </citation>
    <scope>NUCLEOTIDE SEQUENCE [LARGE SCALE GENOMIC DNA]</scope>
    <source>
        <strain evidence="4">JCM 3369</strain>
    </source>
</reference>
<dbReference type="SUPFAM" id="SSF51679">
    <property type="entry name" value="Bacterial luciferase-like"/>
    <property type="match status" value="1"/>
</dbReference>